<dbReference type="Proteomes" id="UP001218218">
    <property type="component" value="Unassembled WGS sequence"/>
</dbReference>
<accession>A0AAD7AHI8</accession>
<name>A0AAD7AHI8_9AGAR</name>
<keyword evidence="3" id="KW-1185">Reference proteome</keyword>
<dbReference type="EMBL" id="JARIHO010000006">
    <property type="protein sequence ID" value="KAJ7359178.1"/>
    <property type="molecule type" value="Genomic_DNA"/>
</dbReference>
<feature type="region of interest" description="Disordered" evidence="1">
    <location>
        <begin position="405"/>
        <end position="437"/>
    </location>
</feature>
<reference evidence="2" key="1">
    <citation type="submission" date="2023-03" db="EMBL/GenBank/DDBJ databases">
        <title>Massive genome expansion in bonnet fungi (Mycena s.s.) driven by repeated elements and novel gene families across ecological guilds.</title>
        <authorList>
            <consortium name="Lawrence Berkeley National Laboratory"/>
            <person name="Harder C.B."/>
            <person name="Miyauchi S."/>
            <person name="Viragh M."/>
            <person name="Kuo A."/>
            <person name="Thoen E."/>
            <person name="Andreopoulos B."/>
            <person name="Lu D."/>
            <person name="Skrede I."/>
            <person name="Drula E."/>
            <person name="Henrissat B."/>
            <person name="Morin E."/>
            <person name="Kohler A."/>
            <person name="Barry K."/>
            <person name="LaButti K."/>
            <person name="Morin E."/>
            <person name="Salamov A."/>
            <person name="Lipzen A."/>
            <person name="Mereny Z."/>
            <person name="Hegedus B."/>
            <person name="Baldrian P."/>
            <person name="Stursova M."/>
            <person name="Weitz H."/>
            <person name="Taylor A."/>
            <person name="Grigoriev I.V."/>
            <person name="Nagy L.G."/>
            <person name="Martin F."/>
            <person name="Kauserud H."/>
        </authorList>
    </citation>
    <scope>NUCLEOTIDE SEQUENCE</scope>
    <source>
        <strain evidence="2">CBHHK002</strain>
    </source>
</reference>
<dbReference type="AlphaFoldDB" id="A0AAD7AHI8"/>
<evidence type="ECO:0000256" key="1">
    <source>
        <dbReference type="SAM" id="MobiDB-lite"/>
    </source>
</evidence>
<protein>
    <submittedName>
        <fullName evidence="2">Uncharacterized protein</fullName>
    </submittedName>
</protein>
<evidence type="ECO:0000313" key="3">
    <source>
        <dbReference type="Proteomes" id="UP001218218"/>
    </source>
</evidence>
<organism evidence="2 3">
    <name type="scientific">Mycena albidolilacea</name>
    <dbReference type="NCBI Taxonomy" id="1033008"/>
    <lineage>
        <taxon>Eukaryota</taxon>
        <taxon>Fungi</taxon>
        <taxon>Dikarya</taxon>
        <taxon>Basidiomycota</taxon>
        <taxon>Agaricomycotina</taxon>
        <taxon>Agaricomycetes</taxon>
        <taxon>Agaricomycetidae</taxon>
        <taxon>Agaricales</taxon>
        <taxon>Marasmiineae</taxon>
        <taxon>Mycenaceae</taxon>
        <taxon>Mycena</taxon>
    </lineage>
</organism>
<sequence length="437" mass="47999">MYATRPPSYVGPMHSFSRTPSYTVEPRPHEQRLAMNAPIRSRRRGNFLKVSKNGEIKLRLRQEDDNLELPVYGSGDSIEGLVELTRTENMSSVEIKVEGHFQLKESGYTHHTLCLDKVTLWVRDANNRVCPPSLRFSRKLPTSFQYEGRNYPLPPSHSVELKGIPGFCATIDYSVSAITHVGNTTASTPFIYCPRSRPAVPIPSPLLCADAGRFVEQPEWKLYRSVLKPSSAKARGRNIDVKFYLPASRIFCASQPIPFHLSFESDASSLAAFAPYAPATTDSNTSSGKVYPATTQVRMMRRTTADAAARHSTPDDAKAKGGIWRVDYLGEATFTRASTSPTSLAFTGHITMPGGIKAMGFAVPGLSVRDCILLTVAPPEGTRSPPFVGVREVIPVRLTTDAWTEDGRGVGAEAPVEGRSVERRSASVSPERGWELV</sequence>
<proteinExistence type="predicted"/>
<evidence type="ECO:0000313" key="2">
    <source>
        <dbReference type="EMBL" id="KAJ7359178.1"/>
    </source>
</evidence>
<comment type="caution">
    <text evidence="2">The sequence shown here is derived from an EMBL/GenBank/DDBJ whole genome shotgun (WGS) entry which is preliminary data.</text>
</comment>
<feature type="region of interest" description="Disordered" evidence="1">
    <location>
        <begin position="1"/>
        <end position="24"/>
    </location>
</feature>
<gene>
    <name evidence="2" type="ORF">DFH08DRAFT_769040</name>
</gene>